<dbReference type="PaxDb" id="2903-EOD21203"/>
<evidence type="ECO:0000313" key="2">
    <source>
        <dbReference type="Proteomes" id="UP000013827"/>
    </source>
</evidence>
<dbReference type="RefSeq" id="XP_005773632.1">
    <property type="nucleotide sequence ID" value="XM_005773575.1"/>
</dbReference>
<dbReference type="EnsemblProtists" id="EOD37416">
    <property type="protein sequence ID" value="EOD37416"/>
    <property type="gene ID" value="EMIHUDRAFT_225599"/>
</dbReference>
<dbReference type="KEGG" id="ehx:EMIHUDRAFT_241542"/>
<keyword evidence="2" id="KW-1185">Reference proteome</keyword>
<dbReference type="RefSeq" id="XP_005791407.1">
    <property type="nucleotide sequence ID" value="XM_005791350.1"/>
</dbReference>
<proteinExistence type="predicted"/>
<dbReference type="KEGG" id="ehx:EMIHUDRAFT_225599"/>
<dbReference type="EnsemblProtists" id="EOD38978">
    <property type="protein sequence ID" value="EOD38978"/>
    <property type="gene ID" value="EMIHUDRAFT_223816"/>
</dbReference>
<reference evidence="2" key="1">
    <citation type="journal article" date="2013" name="Nature">
        <title>Pan genome of the phytoplankton Emiliania underpins its global distribution.</title>
        <authorList>
            <person name="Read B.A."/>
            <person name="Kegel J."/>
            <person name="Klute M.J."/>
            <person name="Kuo A."/>
            <person name="Lefebvre S.C."/>
            <person name="Maumus F."/>
            <person name="Mayer C."/>
            <person name="Miller J."/>
            <person name="Monier A."/>
            <person name="Salamov A."/>
            <person name="Young J."/>
            <person name="Aguilar M."/>
            <person name="Claverie J.M."/>
            <person name="Frickenhaus S."/>
            <person name="Gonzalez K."/>
            <person name="Herman E.K."/>
            <person name="Lin Y.C."/>
            <person name="Napier J."/>
            <person name="Ogata H."/>
            <person name="Sarno A.F."/>
            <person name="Shmutz J."/>
            <person name="Schroeder D."/>
            <person name="de Vargas C."/>
            <person name="Verret F."/>
            <person name="von Dassow P."/>
            <person name="Valentin K."/>
            <person name="Van de Peer Y."/>
            <person name="Wheeler G."/>
            <person name="Dacks J.B."/>
            <person name="Delwiche C.F."/>
            <person name="Dyhrman S.T."/>
            <person name="Glockner G."/>
            <person name="John U."/>
            <person name="Richards T."/>
            <person name="Worden A.Z."/>
            <person name="Zhang X."/>
            <person name="Grigoriev I.V."/>
            <person name="Allen A.E."/>
            <person name="Bidle K."/>
            <person name="Borodovsky M."/>
            <person name="Bowler C."/>
            <person name="Brownlee C."/>
            <person name="Cock J.M."/>
            <person name="Elias M."/>
            <person name="Gladyshev V.N."/>
            <person name="Groth M."/>
            <person name="Guda C."/>
            <person name="Hadaegh A."/>
            <person name="Iglesias-Rodriguez M.D."/>
            <person name="Jenkins J."/>
            <person name="Jones B.M."/>
            <person name="Lawson T."/>
            <person name="Leese F."/>
            <person name="Lindquist E."/>
            <person name="Lobanov A."/>
            <person name="Lomsadze A."/>
            <person name="Malik S.B."/>
            <person name="Marsh M.E."/>
            <person name="Mackinder L."/>
            <person name="Mock T."/>
            <person name="Mueller-Roeber B."/>
            <person name="Pagarete A."/>
            <person name="Parker M."/>
            <person name="Probert I."/>
            <person name="Quesneville H."/>
            <person name="Raines C."/>
            <person name="Rensing S.A."/>
            <person name="Riano-Pachon D.M."/>
            <person name="Richier S."/>
            <person name="Rokitta S."/>
            <person name="Shiraiwa Y."/>
            <person name="Soanes D.M."/>
            <person name="van der Giezen M."/>
            <person name="Wahlund T.M."/>
            <person name="Williams B."/>
            <person name="Wilson W."/>
            <person name="Wolfe G."/>
            <person name="Wurch L.L."/>
        </authorList>
    </citation>
    <scope>NUCLEOTIDE SEQUENCE</scope>
</reference>
<organism evidence="1 2">
    <name type="scientific">Emiliania huxleyi (strain CCMP1516)</name>
    <dbReference type="NCBI Taxonomy" id="280463"/>
    <lineage>
        <taxon>Eukaryota</taxon>
        <taxon>Haptista</taxon>
        <taxon>Haptophyta</taxon>
        <taxon>Prymnesiophyceae</taxon>
        <taxon>Isochrysidales</taxon>
        <taxon>Noelaerhabdaceae</taxon>
        <taxon>Emiliania</taxon>
    </lineage>
</organism>
<dbReference type="AlphaFoldDB" id="A0A0D3JCG8"/>
<dbReference type="RefSeq" id="XP_005789845.1">
    <property type="nucleotide sequence ID" value="XM_005789788.1"/>
</dbReference>
<reference evidence="1" key="2">
    <citation type="submission" date="2024-10" db="UniProtKB">
        <authorList>
            <consortium name="EnsemblProtists"/>
        </authorList>
    </citation>
    <scope>IDENTIFICATION</scope>
</reference>
<dbReference type="GeneID" id="17284249"/>
<evidence type="ECO:0000313" key="1">
    <source>
        <dbReference type="EnsemblProtists" id="EOD21203"/>
    </source>
</evidence>
<dbReference type="Proteomes" id="UP000013827">
    <property type="component" value="Unassembled WGS sequence"/>
</dbReference>
<name>A0A0D3JCG8_EMIH1</name>
<dbReference type="KEGG" id="ehx:EMIHUDRAFT_223816"/>
<dbReference type="EnsemblProtists" id="EOD21203">
    <property type="protein sequence ID" value="EOD21203"/>
    <property type="gene ID" value="EMIHUDRAFT_241542"/>
</dbReference>
<evidence type="ECO:0008006" key="3">
    <source>
        <dbReference type="Google" id="ProtNLM"/>
    </source>
</evidence>
<protein>
    <recommendedName>
        <fullName evidence="3">Fe2OG dioxygenase domain-containing protein</fullName>
    </recommendedName>
</protein>
<accession>A0A0D3JCG8</accession>
<dbReference type="GeneID" id="17282686"/>
<sequence length="187" mass="20945">MVVRDFISEAERLALLKKANTHLQRGELHPNACGPCRYYAKADDAPALYVDALLKALTRRAERCLWLEGVPPDQILGRVISLIQPGGFIHRHTDAYDHGVPGSRPERHHLRCNIVVSLQHPSGRPVIEGEALEVGERDMWVFTASRHMHQTAPLQGGDARVVYGFGWSVPSDHALRQPPERAVWAED</sequence>
<dbReference type="GeneID" id="17266748"/>
<dbReference type="HOGENOM" id="CLU_1450188_0_0_1"/>